<dbReference type="Pfam" id="PF13495">
    <property type="entry name" value="Phage_int_SAM_4"/>
    <property type="match status" value="1"/>
</dbReference>
<dbReference type="PROSITE" id="PS51898">
    <property type="entry name" value="TYR_RECOMBINASE"/>
    <property type="match status" value="1"/>
</dbReference>
<evidence type="ECO:0000259" key="6">
    <source>
        <dbReference type="PROSITE" id="PS51898"/>
    </source>
</evidence>
<dbReference type="Gene3D" id="1.10.443.10">
    <property type="entry name" value="Intergrase catalytic core"/>
    <property type="match status" value="1"/>
</dbReference>
<evidence type="ECO:0000256" key="5">
    <source>
        <dbReference type="PROSITE-ProRule" id="PRU01248"/>
    </source>
</evidence>
<evidence type="ECO:0000313" key="8">
    <source>
        <dbReference type="EMBL" id="MBD9358896.1"/>
    </source>
</evidence>
<evidence type="ECO:0000259" key="7">
    <source>
        <dbReference type="PROSITE" id="PS51900"/>
    </source>
</evidence>
<proteinExistence type="inferred from homology"/>
<dbReference type="InterPro" id="IPR004107">
    <property type="entry name" value="Integrase_SAM-like_N"/>
</dbReference>
<dbReference type="Proteomes" id="UP000652176">
    <property type="component" value="Unassembled WGS sequence"/>
</dbReference>
<evidence type="ECO:0000256" key="2">
    <source>
        <dbReference type="ARBA" id="ARBA00022908"/>
    </source>
</evidence>
<keyword evidence="3 5" id="KW-0238">DNA-binding</keyword>
<dbReference type="InterPro" id="IPR002104">
    <property type="entry name" value="Integrase_catalytic"/>
</dbReference>
<comment type="caution">
    <text evidence="8">The sequence shown here is derived from an EMBL/GenBank/DDBJ whole genome shotgun (WGS) entry which is preliminary data.</text>
</comment>
<dbReference type="PANTHER" id="PTHR30349:SF64">
    <property type="entry name" value="PROPHAGE INTEGRASE INTD-RELATED"/>
    <property type="match status" value="1"/>
</dbReference>
<keyword evidence="9" id="KW-1185">Reference proteome</keyword>
<evidence type="ECO:0000313" key="9">
    <source>
        <dbReference type="Proteomes" id="UP000652176"/>
    </source>
</evidence>
<keyword evidence="4" id="KW-0233">DNA recombination</keyword>
<dbReference type="InterPro" id="IPR010998">
    <property type="entry name" value="Integrase_recombinase_N"/>
</dbReference>
<feature type="domain" description="Core-binding (CB)" evidence="7">
    <location>
        <begin position="7"/>
        <end position="90"/>
    </location>
</feature>
<dbReference type="InterPro" id="IPR011010">
    <property type="entry name" value="DNA_brk_join_enz"/>
</dbReference>
<dbReference type="SUPFAM" id="SSF56349">
    <property type="entry name" value="DNA breaking-rejoining enzymes"/>
    <property type="match status" value="1"/>
</dbReference>
<keyword evidence="2" id="KW-0229">DNA integration</keyword>
<dbReference type="RefSeq" id="WP_192377083.1">
    <property type="nucleotide sequence ID" value="NZ_CAJHIV010000001.1"/>
</dbReference>
<dbReference type="InterPro" id="IPR013762">
    <property type="entry name" value="Integrase-like_cat_sf"/>
</dbReference>
<dbReference type="InterPro" id="IPR011946">
    <property type="entry name" value="Integrase_integron-type"/>
</dbReference>
<reference evidence="8 9" key="1">
    <citation type="submission" date="2020-09" db="EMBL/GenBank/DDBJ databases">
        <title>Methylomonas albis sp. nov. and Methylomonas fluvii sp. nov.: Two cold-adapted methanotrophs from the River Elbe and an amended description of Methylovulum psychrotolerans strain Eb1.</title>
        <authorList>
            <person name="Bussmann I.K."/>
            <person name="Klings K.-W."/>
            <person name="Warnstedt J."/>
            <person name="Hoppert M."/>
            <person name="Saborowski A."/>
            <person name="Horn F."/>
            <person name="Liebner S."/>
        </authorList>
    </citation>
    <scope>NUCLEOTIDE SEQUENCE [LARGE SCALE GENOMIC DNA]</scope>
    <source>
        <strain evidence="8 9">EbA</strain>
    </source>
</reference>
<evidence type="ECO:0000256" key="3">
    <source>
        <dbReference type="ARBA" id="ARBA00023125"/>
    </source>
</evidence>
<protein>
    <submittedName>
        <fullName evidence="8">Integron integrase</fullName>
    </submittedName>
</protein>
<feature type="domain" description="Tyr recombinase" evidence="6">
    <location>
        <begin position="108"/>
        <end position="321"/>
    </location>
</feature>
<accession>A0ABR9D7Y2</accession>
<sequence length="328" mass="37258">MSSEKRPSLLEDVRRVMRLKHYSLHTERSYCDWIKQFVKFHKMTERQALFDDGEAKIEAFLSYLATQRNVAAATQNQAMNALVFLYKQVLDKPLTKRIDAIRSKTHRHIPVVLSVNEVKQVLARLEGVPQLVVKLLYGRGLRISEAVRLRVQDIDFAYKQITVRSGKGDKDRVTTFAATLAPLLLNYLDKVKAVHNKDLAEGYGAVYLPYALAKKYPNAEREWSWQYVFPARSLSADPQSGVTRRHHVDQSQINKAIRTAVRLAGIAKQVSAHTFRHSFATHLLQRGTDIRTIQALLGHSELETTMIYTHVLNQGGQGVVSPLDDLGM</sequence>
<dbReference type="InterPro" id="IPR050090">
    <property type="entry name" value="Tyrosine_recombinase_XerCD"/>
</dbReference>
<name>A0ABR9D7Y2_9GAMM</name>
<gene>
    <name evidence="8" type="ORF">IE877_24020</name>
</gene>
<evidence type="ECO:0000256" key="4">
    <source>
        <dbReference type="ARBA" id="ARBA00023172"/>
    </source>
</evidence>
<organism evidence="8 9">
    <name type="scientific">Methylomonas albis</name>
    <dbReference type="NCBI Taxonomy" id="1854563"/>
    <lineage>
        <taxon>Bacteria</taxon>
        <taxon>Pseudomonadati</taxon>
        <taxon>Pseudomonadota</taxon>
        <taxon>Gammaproteobacteria</taxon>
        <taxon>Methylococcales</taxon>
        <taxon>Methylococcaceae</taxon>
        <taxon>Methylomonas</taxon>
    </lineage>
</organism>
<dbReference type="EMBL" id="JACXSS010000001">
    <property type="protein sequence ID" value="MBD9358896.1"/>
    <property type="molecule type" value="Genomic_DNA"/>
</dbReference>
<comment type="similarity">
    <text evidence="1">Belongs to the 'phage' integrase family.</text>
</comment>
<evidence type="ECO:0000256" key="1">
    <source>
        <dbReference type="ARBA" id="ARBA00008857"/>
    </source>
</evidence>
<dbReference type="PROSITE" id="PS51900">
    <property type="entry name" value="CB"/>
    <property type="match status" value="1"/>
</dbReference>
<dbReference type="Pfam" id="PF00589">
    <property type="entry name" value="Phage_integrase"/>
    <property type="match status" value="1"/>
</dbReference>
<dbReference type="Gene3D" id="1.10.150.130">
    <property type="match status" value="1"/>
</dbReference>
<dbReference type="PANTHER" id="PTHR30349">
    <property type="entry name" value="PHAGE INTEGRASE-RELATED"/>
    <property type="match status" value="1"/>
</dbReference>
<dbReference type="NCBIfam" id="TIGR02249">
    <property type="entry name" value="integrase_gron"/>
    <property type="match status" value="1"/>
</dbReference>
<dbReference type="InterPro" id="IPR044068">
    <property type="entry name" value="CB"/>
</dbReference>